<accession>A0A9J5ZVR6</accession>
<protein>
    <submittedName>
        <fullName evidence="1">Uncharacterized protein</fullName>
    </submittedName>
</protein>
<proteinExistence type="predicted"/>
<keyword evidence="2" id="KW-1185">Reference proteome</keyword>
<name>A0A9J5ZVR6_SOLCO</name>
<comment type="caution">
    <text evidence="1">The sequence shown here is derived from an EMBL/GenBank/DDBJ whole genome shotgun (WGS) entry which is preliminary data.</text>
</comment>
<reference evidence="1 2" key="1">
    <citation type="submission" date="2020-09" db="EMBL/GenBank/DDBJ databases">
        <title>De no assembly of potato wild relative species, Solanum commersonii.</title>
        <authorList>
            <person name="Cho K."/>
        </authorList>
    </citation>
    <scope>NUCLEOTIDE SEQUENCE [LARGE SCALE GENOMIC DNA]</scope>
    <source>
        <strain evidence="1">LZ3.2</strain>
        <tissue evidence="1">Leaf</tissue>
    </source>
</reference>
<dbReference type="AlphaFoldDB" id="A0A9J5ZVR6"/>
<sequence>MLNRAQQLQLAAPITEMELSSSKVYCMLFKCFGPKYLRFLRRLFKQWRLHVKDFYRSIILKFQDRL</sequence>
<evidence type="ECO:0000313" key="1">
    <source>
        <dbReference type="EMBL" id="KAG5616437.1"/>
    </source>
</evidence>
<evidence type="ECO:0000313" key="2">
    <source>
        <dbReference type="Proteomes" id="UP000824120"/>
    </source>
</evidence>
<dbReference type="Proteomes" id="UP000824120">
    <property type="component" value="Chromosome 3"/>
</dbReference>
<dbReference type="EMBL" id="JACXVP010000003">
    <property type="protein sequence ID" value="KAG5616437.1"/>
    <property type="molecule type" value="Genomic_DNA"/>
</dbReference>
<organism evidence="1 2">
    <name type="scientific">Solanum commersonii</name>
    <name type="common">Commerson's wild potato</name>
    <name type="synonym">Commerson's nightshade</name>
    <dbReference type="NCBI Taxonomy" id="4109"/>
    <lineage>
        <taxon>Eukaryota</taxon>
        <taxon>Viridiplantae</taxon>
        <taxon>Streptophyta</taxon>
        <taxon>Embryophyta</taxon>
        <taxon>Tracheophyta</taxon>
        <taxon>Spermatophyta</taxon>
        <taxon>Magnoliopsida</taxon>
        <taxon>eudicotyledons</taxon>
        <taxon>Gunneridae</taxon>
        <taxon>Pentapetalae</taxon>
        <taxon>asterids</taxon>
        <taxon>lamiids</taxon>
        <taxon>Solanales</taxon>
        <taxon>Solanaceae</taxon>
        <taxon>Solanoideae</taxon>
        <taxon>Solaneae</taxon>
        <taxon>Solanum</taxon>
    </lineage>
</organism>
<gene>
    <name evidence="1" type="ORF">H5410_016261</name>
</gene>